<evidence type="ECO:0000313" key="4">
    <source>
        <dbReference type="EMBL" id="EQD35337.1"/>
    </source>
</evidence>
<protein>
    <submittedName>
        <fullName evidence="4">O-methyltransferase family protein</fullName>
    </submittedName>
</protein>
<reference evidence="4" key="2">
    <citation type="journal article" date="2014" name="ISME J.">
        <title>Microbial stratification in low pH oxic and suboxic macroscopic growths along an acid mine drainage.</title>
        <authorList>
            <person name="Mendez-Garcia C."/>
            <person name="Mesa V."/>
            <person name="Sprenger R.R."/>
            <person name="Richter M."/>
            <person name="Diez M.S."/>
            <person name="Solano J."/>
            <person name="Bargiela R."/>
            <person name="Golyshina O.V."/>
            <person name="Manteca A."/>
            <person name="Ramos J.L."/>
            <person name="Gallego J.R."/>
            <person name="Llorente I."/>
            <person name="Martins Dos Santos V.A."/>
            <person name="Jensen O.N."/>
            <person name="Pelaez A.I."/>
            <person name="Sanchez J."/>
            <person name="Ferrer M."/>
        </authorList>
    </citation>
    <scope>NUCLEOTIDE SEQUENCE</scope>
</reference>
<organism evidence="4">
    <name type="scientific">mine drainage metagenome</name>
    <dbReference type="NCBI Taxonomy" id="410659"/>
    <lineage>
        <taxon>unclassified sequences</taxon>
        <taxon>metagenomes</taxon>
        <taxon>ecological metagenomes</taxon>
    </lineage>
</organism>
<evidence type="ECO:0000256" key="1">
    <source>
        <dbReference type="ARBA" id="ARBA00022603"/>
    </source>
</evidence>
<reference evidence="4" key="1">
    <citation type="submission" date="2013-08" db="EMBL/GenBank/DDBJ databases">
        <authorList>
            <person name="Mendez C."/>
            <person name="Richter M."/>
            <person name="Ferrer M."/>
            <person name="Sanchez J."/>
        </authorList>
    </citation>
    <scope>NUCLEOTIDE SEQUENCE</scope>
</reference>
<keyword evidence="1 4" id="KW-0489">Methyltransferase</keyword>
<comment type="caution">
    <text evidence="4">The sequence shown here is derived from an EMBL/GenBank/DDBJ whole genome shotgun (WGS) entry which is preliminary data.</text>
</comment>
<dbReference type="Gene3D" id="3.40.50.150">
    <property type="entry name" value="Vaccinia Virus protein VP39"/>
    <property type="match status" value="1"/>
</dbReference>
<keyword evidence="2 4" id="KW-0808">Transferase</keyword>
<evidence type="ECO:0000256" key="3">
    <source>
        <dbReference type="ARBA" id="ARBA00022691"/>
    </source>
</evidence>
<gene>
    <name evidence="4" type="ORF">B1A_18342</name>
</gene>
<name>T0YTY0_9ZZZZ</name>
<dbReference type="EMBL" id="AUZX01013527">
    <property type="protein sequence ID" value="EQD35337.1"/>
    <property type="molecule type" value="Genomic_DNA"/>
</dbReference>
<feature type="non-terminal residue" evidence="4">
    <location>
        <position position="119"/>
    </location>
</feature>
<dbReference type="AlphaFoldDB" id="T0YTY0"/>
<proteinExistence type="predicted"/>
<keyword evidence="3" id="KW-0949">S-adenosyl-L-methionine</keyword>
<dbReference type="Pfam" id="PF01596">
    <property type="entry name" value="Methyltransf_3"/>
    <property type="match status" value="1"/>
</dbReference>
<evidence type="ECO:0000256" key="2">
    <source>
        <dbReference type="ARBA" id="ARBA00022679"/>
    </source>
</evidence>
<accession>T0YTY0</accession>
<dbReference type="InterPro" id="IPR002935">
    <property type="entry name" value="SAM_O-MeTrfase"/>
</dbReference>
<dbReference type="GO" id="GO:0032259">
    <property type="term" value="P:methylation"/>
    <property type="evidence" value="ECO:0007669"/>
    <property type="project" value="UniProtKB-KW"/>
</dbReference>
<dbReference type="InterPro" id="IPR029063">
    <property type="entry name" value="SAM-dependent_MTases_sf"/>
</dbReference>
<sequence length="119" mass="12904">MEASGICAEGGLEVDRHRYTESVLAEDSELGRIRRSAEERGMPQISVPPELGRLLEILVRGFGARRVLEIGALAGYSGLCLARGLGDEGEIISLELNSAYRPPGTAEHRACRTRREGPT</sequence>
<dbReference type="GO" id="GO:0008171">
    <property type="term" value="F:O-methyltransferase activity"/>
    <property type="evidence" value="ECO:0007669"/>
    <property type="project" value="InterPro"/>
</dbReference>
<dbReference type="SUPFAM" id="SSF53335">
    <property type="entry name" value="S-adenosyl-L-methionine-dependent methyltransferases"/>
    <property type="match status" value="1"/>
</dbReference>